<evidence type="ECO:0008006" key="8">
    <source>
        <dbReference type="Google" id="ProtNLM"/>
    </source>
</evidence>
<evidence type="ECO:0000256" key="4">
    <source>
        <dbReference type="ARBA" id="ARBA00022552"/>
    </source>
</evidence>
<keyword evidence="4" id="KW-0698">rRNA processing</keyword>
<dbReference type="AlphaFoldDB" id="A0AAF0EKZ4"/>
<dbReference type="GO" id="GO:0006364">
    <property type="term" value="P:rRNA processing"/>
    <property type="evidence" value="ECO:0007669"/>
    <property type="project" value="UniProtKB-KW"/>
</dbReference>
<gene>
    <name evidence="6" type="ORF">MNAN1_003341</name>
</gene>
<evidence type="ECO:0000313" key="6">
    <source>
        <dbReference type="EMBL" id="WFD28332.1"/>
    </source>
</evidence>
<comment type="similarity">
    <text evidence="3">Belongs to the UTP11 family.</text>
</comment>
<proteinExistence type="inferred from homology"/>
<evidence type="ECO:0000256" key="5">
    <source>
        <dbReference type="ARBA" id="ARBA00023242"/>
    </source>
</evidence>
<dbReference type="PANTHER" id="PTHR12838">
    <property type="entry name" value="U3 SMALL NUCLEOLAR RNA-ASSOCIATED PROTEIN 11"/>
    <property type="match status" value="1"/>
</dbReference>
<keyword evidence="5" id="KW-0539">Nucleus</keyword>
<dbReference type="Proteomes" id="UP001213623">
    <property type="component" value="Chromosome 6"/>
</dbReference>
<evidence type="ECO:0000256" key="3">
    <source>
        <dbReference type="ARBA" id="ARBA00008105"/>
    </source>
</evidence>
<protein>
    <recommendedName>
        <fullName evidence="8">U3 small nucleolar RNA-associated protein 11</fullName>
    </recommendedName>
</protein>
<keyword evidence="7" id="KW-1185">Reference proteome</keyword>
<name>A0AAF0EKZ4_9BASI</name>
<reference evidence="6" key="1">
    <citation type="submission" date="2023-03" db="EMBL/GenBank/DDBJ databases">
        <title>Mating type loci evolution in Malassezia.</title>
        <authorList>
            <person name="Coelho M.A."/>
        </authorList>
    </citation>
    <scope>NUCLEOTIDE SEQUENCE</scope>
    <source>
        <strain evidence="6">CBS 9557</strain>
    </source>
</reference>
<evidence type="ECO:0000256" key="2">
    <source>
        <dbReference type="ARBA" id="ARBA00004604"/>
    </source>
</evidence>
<comment type="subcellular location">
    <subcellularLocation>
        <location evidence="2">Nucleus</location>
        <location evidence="2">Nucleolus</location>
    </subcellularLocation>
</comment>
<dbReference type="PANTHER" id="PTHR12838:SF0">
    <property type="entry name" value="U3 SMALL NUCLEOLAR RNA-ASSOCIATED PROTEIN 11-RELATED"/>
    <property type="match status" value="1"/>
</dbReference>
<dbReference type="EMBL" id="CP119897">
    <property type="protein sequence ID" value="WFD28332.1"/>
    <property type="molecule type" value="Genomic_DNA"/>
</dbReference>
<sequence>MALRNYVQRRNHKERGQLAHRKHLGLLEKHKDYVQRARDHHAKRDKLQRLRQKAADKNQDEFYLGMVGKKTEKGVHVESRGNKALDNDVVMLLKTQDAGYLRKQIISEKKKLQALTEEIAPRVPGIRLEYLERKPKYVTALQRAHLLGTIGETESSEHQEQQRLQGFGKKTVWVDNVSESTYGLLIPVKSVAAKMKKKSKAPTELTPADKVGEVRTIYSPQRQLGLKIRELAFRQHRLDALTEAANKLDVVRTLMRTRGSHAVPKKVVQQMKDDVAKKGARITSSGLVVTMDTDEEGILSSKKQYKWSNERKK</sequence>
<comment type="function">
    <text evidence="1">Involved in nucleolar processing of pre-18S ribosomal RNA.</text>
</comment>
<accession>A0AAF0EKZ4</accession>
<evidence type="ECO:0000313" key="7">
    <source>
        <dbReference type="Proteomes" id="UP001213623"/>
    </source>
</evidence>
<dbReference type="Pfam" id="PF03998">
    <property type="entry name" value="Utp11"/>
    <property type="match status" value="1"/>
</dbReference>
<dbReference type="InterPro" id="IPR007144">
    <property type="entry name" value="SSU_processome_Utp11"/>
</dbReference>
<dbReference type="GO" id="GO:0032040">
    <property type="term" value="C:small-subunit processome"/>
    <property type="evidence" value="ECO:0007669"/>
    <property type="project" value="InterPro"/>
</dbReference>
<organism evidence="6 7">
    <name type="scientific">Malassezia nana</name>
    <dbReference type="NCBI Taxonomy" id="180528"/>
    <lineage>
        <taxon>Eukaryota</taxon>
        <taxon>Fungi</taxon>
        <taxon>Dikarya</taxon>
        <taxon>Basidiomycota</taxon>
        <taxon>Ustilaginomycotina</taxon>
        <taxon>Malasseziomycetes</taxon>
        <taxon>Malasseziales</taxon>
        <taxon>Malasseziaceae</taxon>
        <taxon>Malassezia</taxon>
    </lineage>
</organism>
<evidence type="ECO:0000256" key="1">
    <source>
        <dbReference type="ARBA" id="ARBA00004099"/>
    </source>
</evidence>